<dbReference type="EMBL" id="DQIR01027865">
    <property type="protein sequence ID" value="HCZ83340.1"/>
    <property type="molecule type" value="Transcribed_RNA"/>
</dbReference>
<feature type="region of interest" description="Disordered" evidence="2">
    <location>
        <begin position="604"/>
        <end position="645"/>
    </location>
</feature>
<reference evidence="4" key="1">
    <citation type="journal article" date="2019" name="PeerJ">
        <title>Genes of the pig, Sus scrofa, reconstructed with EvidentialGene.</title>
        <authorList>
            <person name="Gilbert D.G."/>
        </authorList>
    </citation>
    <scope>NUCLEOTIDE SEQUENCE</scope>
</reference>
<evidence type="ECO:0000313" key="5">
    <source>
        <dbReference type="VGNC" id="VGNC:93954"/>
    </source>
</evidence>
<evidence type="ECO:0000259" key="3">
    <source>
        <dbReference type="Pfam" id="PF12736"/>
    </source>
</evidence>
<dbReference type="Pfam" id="PF12736">
    <property type="entry name" value="CABIT"/>
    <property type="match status" value="2"/>
</dbReference>
<dbReference type="PaxDb" id="9823-ENSSSCP00000023939"/>
<dbReference type="InterPro" id="IPR039671">
    <property type="entry name" value="THEMIS"/>
</dbReference>
<evidence type="ECO:0000256" key="2">
    <source>
        <dbReference type="SAM" id="MobiDB-lite"/>
    </source>
</evidence>
<sequence>MEPVSLQDYVRALDPASLPRVLRVCSGVYFQGSIYEISGNECCLSTGDLMKVTHIGLQKVVCKDPETGQTMELAPDFQGLFSPITSPRSYGTLEELVSAATQHSRKLPICFMSTHRITTEARMVTEAQPLKLEAVEMHHGTYYARCVLGTGVQQAFLRLPLSQKGCFWELKLGDPQTLLQVLQDPALRDGPLTCPVLPWHFLTLRPEYEVEAIMHLRRTVVKIPSTLEVDVEDVTASSQHIHFIQPMLLSEALARGGPFPLSTEILEVPEGPCPFLSPWVGCLQKGQKLCIQGLASPPWRFLASTKGRKVPRHFMISGAYQGKLRRRPREFPTTFDLLGALQPGRPLRVAVTKDCEVDGLETPGFTSLAMGDRLEVLGTGQALGAQERDIEVLVCQRLSDQTGEEEEEDGESEDQEQILLPLYFPGSFVEELRDGRRYSLQDLTAQFSLPCEVKVVAKDTSLPVDPLPSFPGLRLEEKIMEPFFVVSLDSNPEMCFEISPRWLDLTVVEAKGRPSQPARPLPVATVEELTEAFYYRLRKLSAFESQTPPPRPPKSKSLDGQKKPGRKVKDAQSFQVLEWQEPALLPKPKTKTLPMVRKDRSKLYNEVSGHKKGPRPTQPIRQDTGESASPCSSLSSPPPYHSSAAAFASDGASHTLQHPAQGQTLLQSQWGIDQVGWPWAKGSLLSLSQEFQGPGKEDGFIL</sequence>
<name>I3LIN3_PIG</name>
<dbReference type="VGNC" id="VGNC:93954">
    <property type="gene designation" value="THEMIS2"/>
</dbReference>
<dbReference type="ExpressionAtlas" id="I3LIN3">
    <property type="expression patterns" value="baseline and differential"/>
</dbReference>
<protein>
    <submittedName>
        <fullName evidence="4">Protein THEMIS2 isoform 3</fullName>
    </submittedName>
</protein>
<feature type="domain" description="CABIT" evidence="3">
    <location>
        <begin position="279"/>
        <end position="516"/>
    </location>
</feature>
<comment type="similarity">
    <text evidence="1">Belongs to the themis family.</text>
</comment>
<evidence type="ECO:0000256" key="1">
    <source>
        <dbReference type="ARBA" id="ARBA00006414"/>
    </source>
</evidence>
<dbReference type="PANTHER" id="PTHR15215:SF2">
    <property type="entry name" value="PROTEIN THEMIS2"/>
    <property type="match status" value="1"/>
</dbReference>
<dbReference type="eggNOG" id="ENOG502QSJR">
    <property type="taxonomic scope" value="Eukaryota"/>
</dbReference>
<proteinExistence type="inferred from homology"/>
<dbReference type="Bgee" id="ENSSSCG00000003584">
    <property type="expression patterns" value="Expressed in blood and 26 other cell types or tissues"/>
</dbReference>
<gene>
    <name evidence="5" type="primary">THEMIS2</name>
</gene>
<evidence type="ECO:0000313" key="4">
    <source>
        <dbReference type="EMBL" id="HCZ83340.1"/>
    </source>
</evidence>
<dbReference type="STRING" id="9823.ENSSSCP00000023939"/>
<dbReference type="InParanoid" id="I3LIN3"/>
<feature type="domain" description="CABIT" evidence="3">
    <location>
        <begin position="18"/>
        <end position="237"/>
    </location>
</feature>
<dbReference type="AlphaFoldDB" id="I3LIN3"/>
<feature type="compositionally biased region" description="Basic and acidic residues" evidence="2">
    <location>
        <begin position="556"/>
        <end position="570"/>
    </location>
</feature>
<feature type="region of interest" description="Disordered" evidence="2">
    <location>
        <begin position="544"/>
        <end position="573"/>
    </location>
</feature>
<feature type="compositionally biased region" description="Low complexity" evidence="2">
    <location>
        <begin position="627"/>
        <end position="645"/>
    </location>
</feature>
<organism evidence="4">
    <name type="scientific">Sus scrofa</name>
    <name type="common">Pig</name>
    <dbReference type="NCBI Taxonomy" id="9823"/>
    <lineage>
        <taxon>Eukaryota</taxon>
        <taxon>Metazoa</taxon>
        <taxon>Chordata</taxon>
        <taxon>Craniata</taxon>
        <taxon>Vertebrata</taxon>
        <taxon>Euteleostomi</taxon>
        <taxon>Mammalia</taxon>
        <taxon>Eutheria</taxon>
        <taxon>Laurasiatheria</taxon>
        <taxon>Artiodactyla</taxon>
        <taxon>Suina</taxon>
        <taxon>Suidae</taxon>
        <taxon>Sus</taxon>
    </lineage>
</organism>
<dbReference type="PANTHER" id="PTHR15215">
    <property type="entry name" value="CABIT DOMAIN-CONTAINING PROTEIN"/>
    <property type="match status" value="1"/>
</dbReference>
<dbReference type="InterPro" id="IPR025946">
    <property type="entry name" value="CABIT_dom"/>
</dbReference>
<accession>I3LIN3</accession>